<keyword evidence="2" id="KW-1185">Reference proteome</keyword>
<reference evidence="1" key="1">
    <citation type="submission" date="2021-08" db="EMBL/GenBank/DDBJ databases">
        <title>The first chromosome-level gecko genome reveals the dynamic sex chromosomes of Neotropical dwarf geckos (Sphaerodactylidae: Sphaerodactylus).</title>
        <authorList>
            <person name="Pinto B.J."/>
            <person name="Keating S.E."/>
            <person name="Gamble T."/>
        </authorList>
    </citation>
    <scope>NUCLEOTIDE SEQUENCE</scope>
    <source>
        <strain evidence="1">TG3544</strain>
    </source>
</reference>
<evidence type="ECO:0000313" key="2">
    <source>
        <dbReference type="Proteomes" id="UP000827872"/>
    </source>
</evidence>
<dbReference type="EMBL" id="CM037624">
    <property type="protein sequence ID" value="KAH8010563.1"/>
    <property type="molecule type" value="Genomic_DNA"/>
</dbReference>
<protein>
    <submittedName>
        <fullName evidence="1">Uncharacterized protein</fullName>
    </submittedName>
</protein>
<proteinExistence type="predicted"/>
<organism evidence="1 2">
    <name type="scientific">Sphaerodactylus townsendi</name>
    <dbReference type="NCBI Taxonomy" id="933632"/>
    <lineage>
        <taxon>Eukaryota</taxon>
        <taxon>Metazoa</taxon>
        <taxon>Chordata</taxon>
        <taxon>Craniata</taxon>
        <taxon>Vertebrata</taxon>
        <taxon>Euteleostomi</taxon>
        <taxon>Lepidosauria</taxon>
        <taxon>Squamata</taxon>
        <taxon>Bifurcata</taxon>
        <taxon>Gekkota</taxon>
        <taxon>Sphaerodactylidae</taxon>
        <taxon>Sphaerodactylus</taxon>
    </lineage>
</organism>
<dbReference type="Proteomes" id="UP000827872">
    <property type="component" value="Linkage Group LG11"/>
</dbReference>
<accession>A0ACB8FTR4</accession>
<gene>
    <name evidence="1" type="ORF">K3G42_007641</name>
</gene>
<evidence type="ECO:0000313" key="1">
    <source>
        <dbReference type="EMBL" id="KAH8010563.1"/>
    </source>
</evidence>
<name>A0ACB8FTR4_9SAUR</name>
<comment type="caution">
    <text evidence="1">The sequence shown here is derived from an EMBL/GenBank/DDBJ whole genome shotgun (WGS) entry which is preliminary data.</text>
</comment>
<sequence>MWLGSSVTSQSVFSPSSFCSAVPVFDHRSSWIWSISKTSYLHIMARFCLAVFAPPPQFIYSINLCVWKILTCKIGAFLFPFTQNCYYFMGRRGRIDPKNTT</sequence>